<evidence type="ECO:0000313" key="3">
    <source>
        <dbReference type="Proteomes" id="UP001431776"/>
    </source>
</evidence>
<comment type="caution">
    <text evidence="2">The sequence shown here is derived from an EMBL/GenBank/DDBJ whole genome shotgun (WGS) entry which is preliminary data.</text>
</comment>
<reference evidence="2" key="1">
    <citation type="submission" date="2023-05" db="EMBL/GenBank/DDBJ databases">
        <title>Anaerotaeda fermentans gen. nov., sp. nov., a novel anaerobic planctomycete of the new family within the order Sedimentisphaerales isolated from Taman Peninsula, Russia.</title>
        <authorList>
            <person name="Khomyakova M.A."/>
            <person name="Merkel A.Y."/>
            <person name="Slobodkin A.I."/>
        </authorList>
    </citation>
    <scope>NUCLEOTIDE SEQUENCE</scope>
    <source>
        <strain evidence="2">M17dextr</strain>
    </source>
</reference>
<organism evidence="2 3">
    <name type="scientific">Anaerobaca lacustris</name>
    <dbReference type="NCBI Taxonomy" id="3044600"/>
    <lineage>
        <taxon>Bacteria</taxon>
        <taxon>Pseudomonadati</taxon>
        <taxon>Planctomycetota</taxon>
        <taxon>Phycisphaerae</taxon>
        <taxon>Sedimentisphaerales</taxon>
        <taxon>Anaerobacaceae</taxon>
        <taxon>Anaerobaca</taxon>
    </lineage>
</organism>
<dbReference type="InterPro" id="IPR025669">
    <property type="entry name" value="AAA_dom"/>
</dbReference>
<dbReference type="InterPro" id="IPR050678">
    <property type="entry name" value="DNA_Partitioning_ATPase"/>
</dbReference>
<keyword evidence="3" id="KW-1185">Reference proteome</keyword>
<dbReference type="RefSeq" id="WP_349242872.1">
    <property type="nucleotide sequence ID" value="NZ_JASCXX010000001.1"/>
</dbReference>
<evidence type="ECO:0000259" key="1">
    <source>
        <dbReference type="Pfam" id="PF13614"/>
    </source>
</evidence>
<dbReference type="InterPro" id="IPR027417">
    <property type="entry name" value="P-loop_NTPase"/>
</dbReference>
<feature type="domain" description="AAA" evidence="1">
    <location>
        <begin position="1"/>
        <end position="174"/>
    </location>
</feature>
<accession>A0AAW6TSI3</accession>
<evidence type="ECO:0000313" key="2">
    <source>
        <dbReference type="EMBL" id="MDI6447462.1"/>
    </source>
</evidence>
<sequence>MRTIAVVNQKGGCGKTTTAINTAAAFAMQGQRVLLVDLDPQAHATIGLGHDPDAFDCTVYDLLIRSQDGLDDVVVHTRTNGLHLVPCNVLLASADLELGAIPGKELLLGRSMRDARQDYDFCVIDCPPSLGVLTLNALVASTDIIVPVQVHYYALEGLKRLLETIHVIRDRFHPDAMEKISLLLTFVEERRTFSRQIQQQMRDIFGDLVFDTVVHRDVRLTESPSAGESILTYAPRSRGAVDYRALACEIMTGTARDHEHYAEASARRGIQKRLVNLFEGVWIPKGTRSYQPGVIEST</sequence>
<dbReference type="EMBL" id="JASCXX010000001">
    <property type="protein sequence ID" value="MDI6447462.1"/>
    <property type="molecule type" value="Genomic_DNA"/>
</dbReference>
<dbReference type="PANTHER" id="PTHR13696:SF52">
    <property type="entry name" value="PARA FAMILY PROTEIN CT_582"/>
    <property type="match status" value="1"/>
</dbReference>
<name>A0AAW6TSI3_9BACT</name>
<gene>
    <name evidence="2" type="ORF">QJ522_00275</name>
</gene>
<dbReference type="CDD" id="cd02042">
    <property type="entry name" value="ParAB_family"/>
    <property type="match status" value="1"/>
</dbReference>
<dbReference type="PANTHER" id="PTHR13696">
    <property type="entry name" value="P-LOOP CONTAINING NUCLEOSIDE TRIPHOSPHATE HYDROLASE"/>
    <property type="match status" value="1"/>
</dbReference>
<dbReference type="Proteomes" id="UP001431776">
    <property type="component" value="Unassembled WGS sequence"/>
</dbReference>
<dbReference type="Pfam" id="PF13614">
    <property type="entry name" value="AAA_31"/>
    <property type="match status" value="1"/>
</dbReference>
<dbReference type="Gene3D" id="3.40.50.300">
    <property type="entry name" value="P-loop containing nucleotide triphosphate hydrolases"/>
    <property type="match status" value="1"/>
</dbReference>
<dbReference type="FunFam" id="3.40.50.300:FF:000285">
    <property type="entry name" value="Sporulation initiation inhibitor Soj"/>
    <property type="match status" value="1"/>
</dbReference>
<dbReference type="AlphaFoldDB" id="A0AAW6TSI3"/>
<protein>
    <submittedName>
        <fullName evidence="2">ParA family protein</fullName>
    </submittedName>
</protein>
<dbReference type="SUPFAM" id="SSF52540">
    <property type="entry name" value="P-loop containing nucleoside triphosphate hydrolases"/>
    <property type="match status" value="1"/>
</dbReference>
<proteinExistence type="predicted"/>